<dbReference type="GO" id="GO:0007165">
    <property type="term" value="P:signal transduction"/>
    <property type="evidence" value="ECO:0007669"/>
    <property type="project" value="InterPro"/>
</dbReference>
<reference evidence="4" key="1">
    <citation type="submission" date="2022-08" db="EMBL/GenBank/DDBJ databases">
        <title>Novel sulphate-reducing endosymbionts in the free-living metamonad Anaeramoeba.</title>
        <authorList>
            <person name="Jerlstrom-Hultqvist J."/>
            <person name="Cepicka I."/>
            <person name="Gallot-Lavallee L."/>
            <person name="Salas-Leiva D."/>
            <person name="Curtis B.A."/>
            <person name="Zahonova K."/>
            <person name="Pipaliya S."/>
            <person name="Dacks J."/>
            <person name="Roger A.J."/>
        </authorList>
    </citation>
    <scope>NUCLEOTIDE SEQUENCE</scope>
    <source>
        <strain evidence="4">Busselton2</strain>
    </source>
</reference>
<feature type="region of interest" description="Disordered" evidence="2">
    <location>
        <begin position="1"/>
        <end position="26"/>
    </location>
</feature>
<evidence type="ECO:0000313" key="5">
    <source>
        <dbReference type="Proteomes" id="UP001146793"/>
    </source>
</evidence>
<dbReference type="PANTHER" id="PTHR23176">
    <property type="entry name" value="RHO/RAC/CDC GTPASE-ACTIVATING PROTEIN"/>
    <property type="match status" value="1"/>
</dbReference>
<evidence type="ECO:0000313" key="4">
    <source>
        <dbReference type="EMBL" id="KAJ3448947.1"/>
    </source>
</evidence>
<dbReference type="AlphaFoldDB" id="A0AAV8A499"/>
<dbReference type="Gene3D" id="1.10.555.10">
    <property type="entry name" value="Rho GTPase activation protein"/>
    <property type="match status" value="1"/>
</dbReference>
<feature type="domain" description="Rho-GAP" evidence="3">
    <location>
        <begin position="139"/>
        <end position="323"/>
    </location>
</feature>
<accession>A0AAV8A499</accession>
<dbReference type="Pfam" id="PF00620">
    <property type="entry name" value="RhoGAP"/>
    <property type="match status" value="1"/>
</dbReference>
<dbReference type="GO" id="GO:0005737">
    <property type="term" value="C:cytoplasm"/>
    <property type="evidence" value="ECO:0007669"/>
    <property type="project" value="TreeGrafter"/>
</dbReference>
<evidence type="ECO:0000256" key="1">
    <source>
        <dbReference type="ARBA" id="ARBA00022468"/>
    </source>
</evidence>
<dbReference type="InterPro" id="IPR050729">
    <property type="entry name" value="Rho-GAP"/>
</dbReference>
<gene>
    <name evidence="4" type="ORF">M0812_01435</name>
</gene>
<dbReference type="SUPFAM" id="SSF48350">
    <property type="entry name" value="GTPase activation domain, GAP"/>
    <property type="match status" value="1"/>
</dbReference>
<dbReference type="CDD" id="cd00159">
    <property type="entry name" value="RhoGAP"/>
    <property type="match status" value="1"/>
</dbReference>
<dbReference type="SMART" id="SM00324">
    <property type="entry name" value="RhoGAP"/>
    <property type="match status" value="1"/>
</dbReference>
<evidence type="ECO:0000256" key="2">
    <source>
        <dbReference type="SAM" id="MobiDB-lite"/>
    </source>
</evidence>
<feature type="compositionally biased region" description="Polar residues" evidence="2">
    <location>
        <begin position="9"/>
        <end position="25"/>
    </location>
</feature>
<dbReference type="PROSITE" id="PS50238">
    <property type="entry name" value="RHOGAP"/>
    <property type="match status" value="1"/>
</dbReference>
<sequence>MLKTIEISKPQTTLPDPNTQDNSLDSPKHPLIIEDPFHYQKDCLEAQPELFEDPQTLLLKRLLEQAENLNCQTNTTELKAIPTGCSTEVTFNQQTNNLNQKKQEKKKKPKNKKNLFGKKIKKKKKIVKKKLNETQIFGVPLEKVLQRDSRSNYSAPKLVEECILFLECEGIESEGLYRINGSVEKRDELKKQYNLGRCVCFESISNLDTVASLIKLFLREIPDHVFGPKNCKIIEKLSKMDDNNDRLEYFSEILPQIPLPNFSLLYLLMPHLKRVSEKSDTNKMTAYNLSIVFSPTLRIPGDIVAFMIQNWDEIIFGIKDYGP</sequence>
<comment type="caution">
    <text evidence="4">The sequence shown here is derived from an EMBL/GenBank/DDBJ whole genome shotgun (WGS) entry which is preliminary data.</text>
</comment>
<keyword evidence="1" id="KW-0343">GTPase activation</keyword>
<dbReference type="GO" id="GO:0005096">
    <property type="term" value="F:GTPase activator activity"/>
    <property type="evidence" value="ECO:0007669"/>
    <property type="project" value="UniProtKB-KW"/>
</dbReference>
<protein>
    <submittedName>
        <fullName evidence="4">Rho/rac/cdc gtpase-activating protein</fullName>
    </submittedName>
</protein>
<dbReference type="InterPro" id="IPR000198">
    <property type="entry name" value="RhoGAP_dom"/>
</dbReference>
<dbReference type="InterPro" id="IPR008936">
    <property type="entry name" value="Rho_GTPase_activation_prot"/>
</dbReference>
<dbReference type="PANTHER" id="PTHR23176:SF129">
    <property type="entry name" value="RHO GTPASE ACTIVATING PROTEIN AT 16F, ISOFORM E-RELATED"/>
    <property type="match status" value="1"/>
</dbReference>
<name>A0AAV8A499_9EUKA</name>
<proteinExistence type="predicted"/>
<evidence type="ECO:0000259" key="3">
    <source>
        <dbReference type="PROSITE" id="PS50238"/>
    </source>
</evidence>
<dbReference type="Proteomes" id="UP001146793">
    <property type="component" value="Unassembled WGS sequence"/>
</dbReference>
<dbReference type="EMBL" id="JANTQA010000015">
    <property type="protein sequence ID" value="KAJ3448947.1"/>
    <property type="molecule type" value="Genomic_DNA"/>
</dbReference>
<organism evidence="4 5">
    <name type="scientific">Anaeramoeba flamelloides</name>
    <dbReference type="NCBI Taxonomy" id="1746091"/>
    <lineage>
        <taxon>Eukaryota</taxon>
        <taxon>Metamonada</taxon>
        <taxon>Anaeramoebidae</taxon>
        <taxon>Anaeramoeba</taxon>
    </lineage>
</organism>